<evidence type="ECO:0000256" key="3">
    <source>
        <dbReference type="ARBA" id="ARBA00022443"/>
    </source>
</evidence>
<comment type="subcellular location">
    <subcellularLocation>
        <location evidence="2">Cytoplasm</location>
    </subcellularLocation>
    <subcellularLocation>
        <location evidence="1">Nucleus</location>
    </subcellularLocation>
</comment>
<reference evidence="10" key="3">
    <citation type="submission" date="2025-09" db="UniProtKB">
        <authorList>
            <consortium name="Ensembl"/>
        </authorList>
    </citation>
    <scope>IDENTIFICATION</scope>
</reference>
<dbReference type="InterPro" id="IPR015940">
    <property type="entry name" value="UBA"/>
</dbReference>
<dbReference type="Pfam" id="PF14604">
    <property type="entry name" value="SH3_9"/>
    <property type="match status" value="1"/>
</dbReference>
<dbReference type="InterPro" id="IPR051710">
    <property type="entry name" value="Phosphatase_SH3-domain"/>
</dbReference>
<dbReference type="SUPFAM" id="SSF46934">
    <property type="entry name" value="UBA-like"/>
    <property type="match status" value="1"/>
</dbReference>
<dbReference type="Gene3D" id="3.40.50.1240">
    <property type="entry name" value="Phosphoglycerate mutase-like"/>
    <property type="match status" value="1"/>
</dbReference>
<dbReference type="FunFam" id="3.40.50.1240:FF:000008">
    <property type="entry name" value="Ubiquitin associated and SH3 domain containing B"/>
    <property type="match status" value="1"/>
</dbReference>
<reference evidence="10" key="2">
    <citation type="submission" date="2025-08" db="UniProtKB">
        <authorList>
            <consortium name="Ensembl"/>
        </authorList>
    </citation>
    <scope>IDENTIFICATION</scope>
</reference>
<gene>
    <name evidence="10" type="primary">UBASH3B</name>
    <name evidence="10" type="synonym">ubash3ba</name>
</gene>
<proteinExistence type="predicted"/>
<evidence type="ECO:0000313" key="11">
    <source>
        <dbReference type="Proteomes" id="UP000314980"/>
    </source>
</evidence>
<dbReference type="PANTHER" id="PTHR16469">
    <property type="entry name" value="UBIQUITIN-ASSOCIATED AND SH3 DOMAIN-CONTAINING BA-RELATED"/>
    <property type="match status" value="1"/>
</dbReference>
<dbReference type="InterPro" id="IPR036028">
    <property type="entry name" value="SH3-like_dom_sf"/>
</dbReference>
<dbReference type="SMART" id="SM00326">
    <property type="entry name" value="SH3"/>
    <property type="match status" value="1"/>
</dbReference>
<dbReference type="GO" id="GO:0005634">
    <property type="term" value="C:nucleus"/>
    <property type="evidence" value="ECO:0007669"/>
    <property type="project" value="UniProtKB-SubCell"/>
</dbReference>
<evidence type="ECO:0000256" key="4">
    <source>
        <dbReference type="ARBA" id="ARBA00022490"/>
    </source>
</evidence>
<evidence type="ECO:0000313" key="10">
    <source>
        <dbReference type="Ensembl" id="ENSLCAP00010002185.1"/>
    </source>
</evidence>
<dbReference type="Ensembl" id="ENSLCAT00010002268.1">
    <property type="protein sequence ID" value="ENSLCAP00010002185.1"/>
    <property type="gene ID" value="ENSLCAG00010001231.1"/>
</dbReference>
<dbReference type="Gene3D" id="2.30.30.40">
    <property type="entry name" value="SH3 Domains"/>
    <property type="match status" value="1"/>
</dbReference>
<dbReference type="CDD" id="cd07067">
    <property type="entry name" value="HP_PGM_like"/>
    <property type="match status" value="1"/>
</dbReference>
<feature type="domain" description="UBA" evidence="9">
    <location>
        <begin position="1"/>
        <end position="30"/>
    </location>
</feature>
<dbReference type="PROSITE" id="PS50002">
    <property type="entry name" value="SH3"/>
    <property type="match status" value="1"/>
</dbReference>
<evidence type="ECO:0000259" key="9">
    <source>
        <dbReference type="PROSITE" id="PS50030"/>
    </source>
</evidence>
<keyword evidence="5" id="KW-0539">Nucleus</keyword>
<dbReference type="SUPFAM" id="SSF55144">
    <property type="entry name" value="LigT-like"/>
    <property type="match status" value="1"/>
</dbReference>
<keyword evidence="4" id="KW-0963">Cytoplasm</keyword>
<dbReference type="SUPFAM" id="SSF53254">
    <property type="entry name" value="Phosphoglycerate mutase-like"/>
    <property type="match status" value="1"/>
</dbReference>
<evidence type="ECO:0000256" key="2">
    <source>
        <dbReference type="ARBA" id="ARBA00004496"/>
    </source>
</evidence>
<dbReference type="Gene3D" id="1.10.8.10">
    <property type="entry name" value="DNA helicase RuvA subunit, C-terminal domain"/>
    <property type="match status" value="1"/>
</dbReference>
<keyword evidence="11" id="KW-1185">Reference proteome</keyword>
<feature type="domain" description="SH3" evidence="8">
    <location>
        <begin position="208"/>
        <end position="273"/>
    </location>
</feature>
<dbReference type="GeneTree" id="ENSGT00940000156097"/>
<dbReference type="Pfam" id="PF00300">
    <property type="entry name" value="His_Phos_1"/>
    <property type="match status" value="1"/>
</dbReference>
<evidence type="ECO:0000256" key="5">
    <source>
        <dbReference type="ARBA" id="ARBA00023242"/>
    </source>
</evidence>
<dbReference type="InterPro" id="IPR009097">
    <property type="entry name" value="Cyclic_Pdiesterase"/>
</dbReference>
<dbReference type="PANTHER" id="PTHR16469:SF27">
    <property type="entry name" value="UBIQUITIN-ASSOCIATED AND SH3 DOMAIN-CONTAINING BA-RELATED"/>
    <property type="match status" value="1"/>
</dbReference>
<dbReference type="InterPro" id="IPR013078">
    <property type="entry name" value="His_Pase_superF_clade-1"/>
</dbReference>
<sequence>MGFPKTRALKALVSTGGKNVQAACDWLFSHVDDPFLDDPLPREYVLYLRPSGPLLQQLSHFWQQSRLSCGKNKAHNIFPHITLCQFFMCADGKVEALCDALQSTVAKWKGRIPMPLPLELYTSSTFIGLFVEEQVAEVLKSFAADFATEAAAKADVHVEPHRKQLHVTLAYHFQTSHLPVLEKLAKNVDVSSGCDWLSVLFSRDIRFANHETLQVMYPYVPQNDDELELVTGDFIFMSPVEQSTASEGWVYGTSLGTGLSGLLPENYVNRADESDTWVVHGYRNYSERKENESSSWPVSRPASQSSLSKMRLFVCRHGERMDVVFGKHWVTQCFDSKGRYIRSNLNMPPSLPARSGGHRDYDKDCPITVFGSTQARLVGEALLDSHTKIDFVYCSPSLRCVQTAQHILQGLQQEGKTKIRVEPGLFEWTKWVSGTCLPTWIPPADLATANLSVDTTYRPHIPISKLTVSESYDTYISRSFQVTREILAENKNLGNTVLIVAHASSLEACTRQIQGLSPQNSKDFVQVVRKIPYLGFCACEEMGETGVWQLVDPPILPLTHGPNHSFNWREMLMQD</sequence>
<dbReference type="AlphaFoldDB" id="A0A4W6BUV0"/>
<evidence type="ECO:0000256" key="6">
    <source>
        <dbReference type="PIRSR" id="PIRSR613078-3"/>
    </source>
</evidence>
<accession>A0A4W6BUV0</accession>
<dbReference type="Gene3D" id="3.90.1140.10">
    <property type="entry name" value="Cyclic phosphodiesterase"/>
    <property type="match status" value="1"/>
</dbReference>
<name>A0A4W6BUV0_LATCA</name>
<evidence type="ECO:0000256" key="7">
    <source>
        <dbReference type="PROSITE-ProRule" id="PRU00192"/>
    </source>
</evidence>
<dbReference type="SUPFAM" id="SSF50044">
    <property type="entry name" value="SH3-domain"/>
    <property type="match status" value="1"/>
</dbReference>
<dbReference type="InterPro" id="IPR001452">
    <property type="entry name" value="SH3_domain"/>
</dbReference>
<dbReference type="Proteomes" id="UP000314980">
    <property type="component" value="Unassembled WGS sequence"/>
</dbReference>
<keyword evidence="3 7" id="KW-0728">SH3 domain</keyword>
<organism evidence="10 11">
    <name type="scientific">Lates calcarifer</name>
    <name type="common">Barramundi</name>
    <name type="synonym">Holocentrus calcarifer</name>
    <dbReference type="NCBI Taxonomy" id="8187"/>
    <lineage>
        <taxon>Eukaryota</taxon>
        <taxon>Metazoa</taxon>
        <taxon>Chordata</taxon>
        <taxon>Craniata</taxon>
        <taxon>Vertebrata</taxon>
        <taxon>Euteleostomi</taxon>
        <taxon>Actinopterygii</taxon>
        <taxon>Neopterygii</taxon>
        <taxon>Teleostei</taxon>
        <taxon>Neoteleostei</taxon>
        <taxon>Acanthomorphata</taxon>
        <taxon>Carangaria</taxon>
        <taxon>Carangaria incertae sedis</taxon>
        <taxon>Centropomidae</taxon>
        <taxon>Lates</taxon>
    </lineage>
</organism>
<protein>
    <submittedName>
        <fullName evidence="10">Ubiquitin associated and SH3 domain containing B</fullName>
    </submittedName>
</protein>
<dbReference type="FunFam" id="2.30.30.40:FF:000052">
    <property type="entry name" value="Ubiquitin-associated and SH3 domain-containing protein B"/>
    <property type="match status" value="1"/>
</dbReference>
<dbReference type="Pfam" id="PF22562">
    <property type="entry name" value="UBA_7"/>
    <property type="match status" value="1"/>
</dbReference>
<reference evidence="11" key="1">
    <citation type="submission" date="2015-09" db="EMBL/GenBank/DDBJ databases">
        <authorList>
            <person name="Sai Rama Sridatta P."/>
        </authorList>
    </citation>
    <scope>NUCLEOTIDE SEQUENCE [LARGE SCALE GENOMIC DNA]</scope>
</reference>
<dbReference type="PROSITE" id="PS50030">
    <property type="entry name" value="UBA"/>
    <property type="match status" value="1"/>
</dbReference>
<evidence type="ECO:0000259" key="8">
    <source>
        <dbReference type="PROSITE" id="PS50002"/>
    </source>
</evidence>
<dbReference type="GO" id="GO:0005737">
    <property type="term" value="C:cytoplasm"/>
    <property type="evidence" value="ECO:0007669"/>
    <property type="project" value="UniProtKB-SubCell"/>
</dbReference>
<dbReference type="InterPro" id="IPR009060">
    <property type="entry name" value="UBA-like_sf"/>
</dbReference>
<dbReference type="InterPro" id="IPR029033">
    <property type="entry name" value="His_PPase_superfam"/>
</dbReference>
<evidence type="ECO:0000256" key="1">
    <source>
        <dbReference type="ARBA" id="ARBA00004123"/>
    </source>
</evidence>
<feature type="site" description="Transition state stabilizer" evidence="6">
    <location>
        <position position="502"/>
    </location>
</feature>